<comment type="caution">
    <text evidence="3">The sequence shown here is derived from an EMBL/GenBank/DDBJ whole genome shotgun (WGS) entry which is preliminary data.</text>
</comment>
<dbReference type="Pfam" id="PF00072">
    <property type="entry name" value="Response_reg"/>
    <property type="match status" value="1"/>
</dbReference>
<organism evidence="3">
    <name type="scientific">bioreactor metagenome</name>
    <dbReference type="NCBI Taxonomy" id="1076179"/>
    <lineage>
        <taxon>unclassified sequences</taxon>
        <taxon>metagenomes</taxon>
        <taxon>ecological metagenomes</taxon>
    </lineage>
</organism>
<evidence type="ECO:0000256" key="1">
    <source>
        <dbReference type="ARBA" id="ARBA00022553"/>
    </source>
</evidence>
<dbReference type="GO" id="GO:0000160">
    <property type="term" value="P:phosphorelay signal transduction system"/>
    <property type="evidence" value="ECO:0007669"/>
    <property type="project" value="InterPro"/>
</dbReference>
<dbReference type="PROSITE" id="PS50110">
    <property type="entry name" value="RESPONSE_REGULATORY"/>
    <property type="match status" value="1"/>
</dbReference>
<accession>A0A644U8Y2</accession>
<reference evidence="3" key="1">
    <citation type="submission" date="2019-08" db="EMBL/GenBank/DDBJ databases">
        <authorList>
            <person name="Kucharzyk K."/>
            <person name="Murdoch R.W."/>
            <person name="Higgins S."/>
            <person name="Loffler F."/>
        </authorList>
    </citation>
    <scope>NUCLEOTIDE SEQUENCE</scope>
</reference>
<evidence type="ECO:0000259" key="2">
    <source>
        <dbReference type="PROSITE" id="PS50110"/>
    </source>
</evidence>
<sequence>MRKSILIVEDDKFTANDLKNKLESIDYKVLKIVSTGDEGIDIAVEKRPDLILIDINLKGNIDCIEVSQKLSALDLPVLFIADKQDLIDNKNIKNLSVDTINSGLGFIFKPIDTKKLNNSIEIAINNHKIETEKLNLAMGVVKDKQEDNSDKKSAEKLNLKASERYYRNKENKKVKNLKKLIQILKIF</sequence>
<dbReference type="InterPro" id="IPR001789">
    <property type="entry name" value="Sig_transdc_resp-reg_receiver"/>
</dbReference>
<feature type="domain" description="Response regulatory" evidence="2">
    <location>
        <begin position="4"/>
        <end position="124"/>
    </location>
</feature>
<keyword evidence="1" id="KW-0597">Phosphoprotein</keyword>
<gene>
    <name evidence="3" type="ORF">SDC9_21232</name>
</gene>
<evidence type="ECO:0000313" key="3">
    <source>
        <dbReference type="EMBL" id="MPL75408.1"/>
    </source>
</evidence>
<dbReference type="SMART" id="SM00448">
    <property type="entry name" value="REC"/>
    <property type="match status" value="1"/>
</dbReference>
<name>A0A644U8Y2_9ZZZZ</name>
<dbReference type="AlphaFoldDB" id="A0A644U8Y2"/>
<dbReference type="SUPFAM" id="SSF52172">
    <property type="entry name" value="CheY-like"/>
    <property type="match status" value="1"/>
</dbReference>
<proteinExistence type="predicted"/>
<protein>
    <recommendedName>
        <fullName evidence="2">Response regulatory domain-containing protein</fullName>
    </recommendedName>
</protein>
<dbReference type="PANTHER" id="PTHR44591">
    <property type="entry name" value="STRESS RESPONSE REGULATOR PROTEIN 1"/>
    <property type="match status" value="1"/>
</dbReference>
<dbReference type="PANTHER" id="PTHR44591:SF3">
    <property type="entry name" value="RESPONSE REGULATORY DOMAIN-CONTAINING PROTEIN"/>
    <property type="match status" value="1"/>
</dbReference>
<dbReference type="InterPro" id="IPR011006">
    <property type="entry name" value="CheY-like_superfamily"/>
</dbReference>
<dbReference type="Gene3D" id="3.40.50.2300">
    <property type="match status" value="1"/>
</dbReference>
<dbReference type="InterPro" id="IPR050595">
    <property type="entry name" value="Bact_response_regulator"/>
</dbReference>
<dbReference type="EMBL" id="VSSQ01000088">
    <property type="protein sequence ID" value="MPL75408.1"/>
    <property type="molecule type" value="Genomic_DNA"/>
</dbReference>